<dbReference type="REBASE" id="458397">
    <property type="entry name" value="CcoS1ORF9725P"/>
</dbReference>
<protein>
    <submittedName>
        <fullName evidence="1">NgoBV family restriction endonuclease</fullName>
    </submittedName>
</protein>
<keyword evidence="1" id="KW-0255">Endonuclease</keyword>
<keyword evidence="1" id="KW-0378">Hydrolase</keyword>
<dbReference type="GO" id="GO:0009036">
    <property type="term" value="F:type II site-specific deoxyribonuclease activity"/>
    <property type="evidence" value="ECO:0007669"/>
    <property type="project" value="InterPro"/>
</dbReference>
<proteinExistence type="predicted"/>
<keyword evidence="1" id="KW-0540">Nuclease</keyword>
<reference evidence="1 2" key="1">
    <citation type="journal article" date="2018" name="Emerg. Microbes Infect.">
        <title>Genomic analysis of oral Campylobacter concisus strains identified a potential bacterial molecular marker associated with active Crohn's disease.</title>
        <authorList>
            <person name="Liu F."/>
            <person name="Ma R."/>
            <person name="Tay C.Y.A."/>
            <person name="Octavia S."/>
            <person name="Lan R."/>
            <person name="Chung H.K.L."/>
            <person name="Riordan S.M."/>
            <person name="Grimm M.C."/>
            <person name="Leong R.W."/>
            <person name="Tanaka M.M."/>
            <person name="Connor S."/>
            <person name="Zhang L."/>
        </authorList>
    </citation>
    <scope>NUCLEOTIDE SEQUENCE [LARGE SCALE GENOMIC DNA]</scope>
    <source>
        <strain evidence="1 2">H16O-S1</strain>
    </source>
</reference>
<dbReference type="InterPro" id="IPR019064">
    <property type="entry name" value="Restrct_endonuc_II_NlaIV"/>
</dbReference>
<dbReference type="AlphaFoldDB" id="A0A7S9RV68"/>
<name>A0A7S9RV68_9BACT</name>
<accession>A0A7S9RV68</accession>
<dbReference type="Proteomes" id="UP000594571">
    <property type="component" value="Chromosome"/>
</dbReference>
<dbReference type="RefSeq" id="WP_107848001.1">
    <property type="nucleotide sequence ID" value="NZ_CP049234.1"/>
</dbReference>
<organism evidence="1 2">
    <name type="scientific">Campylobacter concisus</name>
    <dbReference type="NCBI Taxonomy" id="199"/>
    <lineage>
        <taxon>Bacteria</taxon>
        <taxon>Pseudomonadati</taxon>
        <taxon>Campylobacterota</taxon>
        <taxon>Epsilonproteobacteria</taxon>
        <taxon>Campylobacterales</taxon>
        <taxon>Campylobacteraceae</taxon>
        <taxon>Campylobacter</taxon>
    </lineage>
</organism>
<evidence type="ECO:0000313" key="1">
    <source>
        <dbReference type="EMBL" id="QPH98506.1"/>
    </source>
</evidence>
<reference evidence="1 2" key="2">
    <citation type="journal article" date="2020" name="Microb. Genom.">
        <title>Analysis of complete Campylobacter concisus genomes identifies genomospecies features, secretion systems and novel plasmids and their association with severe ulcerative colitis.</title>
        <authorList>
            <person name="Liu F."/>
            <person name="Chen S."/>
            <person name="Luu L.D.W."/>
            <person name="Lee S.A."/>
            <person name="Tay A.C.Y."/>
            <person name="Wu R."/>
            <person name="Riordan S.M."/>
            <person name="Lan R."/>
            <person name="Liu L."/>
            <person name="Zhang L."/>
        </authorList>
    </citation>
    <scope>NUCLEOTIDE SEQUENCE [LARGE SCALE GENOMIC DNA]</scope>
    <source>
        <strain evidence="1 2">H16O-S1</strain>
    </source>
</reference>
<sequence>MIPQKYLTADSLFKELTHINWKGSKGSIFFSIVGTTVKITHTDIIGSVLQDWVKNYFITKNIYYREPLNSQEFPDFFLSTRNDEHLLEIKSFNYSRNPAFDIANFSSYCETIALEPYKLFADYLIFGYDFDNNFDIEIKDIWLKKIWEIAGTTAKGMYPPLKTQVKRKMIYNIRPNSVFKNSSQADFKDVAEFLKAIYSTLSNYRQIWHQDPDVWKRTVRINLTKKYGTDFGFK</sequence>
<dbReference type="Pfam" id="PF09564">
    <property type="entry name" value="RE_NgoBV"/>
    <property type="match status" value="1"/>
</dbReference>
<gene>
    <name evidence="1" type="ORF">CVS89_09720</name>
</gene>
<dbReference type="EMBL" id="CP049263">
    <property type="protein sequence ID" value="QPH98506.1"/>
    <property type="molecule type" value="Genomic_DNA"/>
</dbReference>
<evidence type="ECO:0000313" key="2">
    <source>
        <dbReference type="Proteomes" id="UP000594571"/>
    </source>
</evidence>